<dbReference type="Proteomes" id="UP000002366">
    <property type="component" value="Chromosome"/>
</dbReference>
<evidence type="ECO:0000256" key="4">
    <source>
        <dbReference type="ARBA" id="ARBA00022692"/>
    </source>
</evidence>
<evidence type="ECO:0000256" key="6">
    <source>
        <dbReference type="ARBA" id="ARBA00023136"/>
    </source>
</evidence>
<feature type="transmembrane region" description="Helical" evidence="7">
    <location>
        <begin position="254"/>
        <end position="271"/>
    </location>
</feature>
<dbReference type="KEGG" id="aco:Amico_0524"/>
<feature type="transmembrane region" description="Helical" evidence="7">
    <location>
        <begin position="76"/>
        <end position="94"/>
    </location>
</feature>
<proteinExistence type="inferred from homology"/>
<protein>
    <submittedName>
        <fullName evidence="8">Uncharacterized protein family UPF0324</fullName>
    </submittedName>
</protein>
<dbReference type="GO" id="GO:0005886">
    <property type="term" value="C:plasma membrane"/>
    <property type="evidence" value="ECO:0007669"/>
    <property type="project" value="UniProtKB-SubCell"/>
</dbReference>
<comment type="subcellular location">
    <subcellularLocation>
        <location evidence="1">Cell membrane</location>
        <topology evidence="1">Multi-pass membrane protein</topology>
    </subcellularLocation>
</comment>
<dbReference type="PANTHER" id="PTHR30106:SF1">
    <property type="entry name" value="UPF0324 MEMBRANE PROTEIN FN0533"/>
    <property type="match status" value="1"/>
</dbReference>
<comment type="similarity">
    <text evidence="2">Belongs to the UPF0324 family.</text>
</comment>
<evidence type="ECO:0000256" key="3">
    <source>
        <dbReference type="ARBA" id="ARBA00022475"/>
    </source>
</evidence>
<feature type="transmembrane region" description="Helical" evidence="7">
    <location>
        <begin position="51"/>
        <end position="70"/>
    </location>
</feature>
<keyword evidence="9" id="KW-1185">Reference proteome</keyword>
<name>D5EDM9_AMICL</name>
<feature type="transmembrane region" description="Helical" evidence="7">
    <location>
        <begin position="224"/>
        <end position="242"/>
    </location>
</feature>
<feature type="transmembrane region" description="Helical" evidence="7">
    <location>
        <begin position="6"/>
        <end position="39"/>
    </location>
</feature>
<sequence>MVLQSPFFWIATGLILTFTFNSPALALCVGSIIALIWGNPLKNITGKLSKYLLQLAVILLGFGLQLNVILKVGYTSLGITFFSISTTMLLGWLLGKLYKVEHNVSLLINSGTAICGGSAIAAMSPAIGASQAQTAVAMAVVFLLNGIALLIFPYAGHFMELSQTDFGIWAALAIHDTSSVVGASAIYGTEALVIGTTVKLTRALWILPLSFLGAKLNKNQSKATIPWFLFGFLLTALIRSLMPEADGCWNMLALGGKKLMVGTLFFVGAGLTKEDLKKIGKGALLKAVTLWVLVSLLSLTVIKLGFIHLGL</sequence>
<organism evidence="8 9">
    <name type="scientific">Aminobacterium colombiense (strain DSM 12261 / ALA-1)</name>
    <dbReference type="NCBI Taxonomy" id="572547"/>
    <lineage>
        <taxon>Bacteria</taxon>
        <taxon>Thermotogati</taxon>
        <taxon>Synergistota</taxon>
        <taxon>Synergistia</taxon>
        <taxon>Synergistales</taxon>
        <taxon>Aminobacteriaceae</taxon>
        <taxon>Aminobacterium</taxon>
    </lineage>
</organism>
<dbReference type="HOGENOM" id="CLU_033541_2_0_0"/>
<dbReference type="PANTHER" id="PTHR30106">
    <property type="entry name" value="INNER MEMBRANE PROTEIN YEIH-RELATED"/>
    <property type="match status" value="1"/>
</dbReference>
<reference evidence="8 9" key="1">
    <citation type="journal article" date="2010" name="Stand. Genomic Sci.">
        <title>Complete genome sequence of Aminobacterium colombiense type strain (ALA-1).</title>
        <authorList>
            <person name="Chertkov O."/>
            <person name="Sikorski J."/>
            <person name="Brambilla E."/>
            <person name="Lapidus A."/>
            <person name="Copeland A."/>
            <person name="Glavina Del Rio T."/>
            <person name="Nolan M."/>
            <person name="Lucas S."/>
            <person name="Tice H."/>
            <person name="Cheng J.F."/>
            <person name="Han C."/>
            <person name="Detter J.C."/>
            <person name="Bruce D."/>
            <person name="Tapia R."/>
            <person name="Goodwin L."/>
            <person name="Pitluck S."/>
            <person name="Liolios K."/>
            <person name="Ivanova N."/>
            <person name="Mavromatis K."/>
            <person name="Ovchinnikova G."/>
            <person name="Pati A."/>
            <person name="Chen A."/>
            <person name="Palaniappan K."/>
            <person name="Land M."/>
            <person name="Hauser L."/>
            <person name="Chang Y.J."/>
            <person name="Jeffries C.D."/>
            <person name="Spring S."/>
            <person name="Rohde M."/>
            <person name="Goker M."/>
            <person name="Bristow J."/>
            <person name="Eisen J.A."/>
            <person name="Markowitz V."/>
            <person name="Hugenholtz P."/>
            <person name="Kyrpides N.C."/>
            <person name="Klenk H.P."/>
        </authorList>
    </citation>
    <scope>NUCLEOTIDE SEQUENCE [LARGE SCALE GENOMIC DNA]</scope>
    <source>
        <strain evidence="9">DSM 12261 / ALA-1</strain>
    </source>
</reference>
<feature type="transmembrane region" description="Helical" evidence="7">
    <location>
        <begin position="283"/>
        <end position="306"/>
    </location>
</feature>
<keyword evidence="5 7" id="KW-1133">Transmembrane helix</keyword>
<evidence type="ECO:0000313" key="9">
    <source>
        <dbReference type="Proteomes" id="UP000002366"/>
    </source>
</evidence>
<dbReference type="Pfam" id="PF03601">
    <property type="entry name" value="Cons_hypoth698"/>
    <property type="match status" value="1"/>
</dbReference>
<keyword evidence="4 7" id="KW-0812">Transmembrane</keyword>
<feature type="transmembrane region" description="Helical" evidence="7">
    <location>
        <begin position="134"/>
        <end position="154"/>
    </location>
</feature>
<gene>
    <name evidence="8" type="ordered locus">Amico_0524</name>
</gene>
<evidence type="ECO:0000256" key="1">
    <source>
        <dbReference type="ARBA" id="ARBA00004651"/>
    </source>
</evidence>
<dbReference type="AlphaFoldDB" id="D5EDM9"/>
<dbReference type="EMBL" id="CP001997">
    <property type="protein sequence ID" value="ADE56661.1"/>
    <property type="molecule type" value="Genomic_DNA"/>
</dbReference>
<evidence type="ECO:0000256" key="5">
    <source>
        <dbReference type="ARBA" id="ARBA00022989"/>
    </source>
</evidence>
<accession>D5EDM9</accession>
<dbReference type="InterPro" id="IPR018383">
    <property type="entry name" value="UPF0324_pro"/>
</dbReference>
<evidence type="ECO:0000256" key="2">
    <source>
        <dbReference type="ARBA" id="ARBA00007977"/>
    </source>
</evidence>
<feature type="transmembrane region" description="Helical" evidence="7">
    <location>
        <begin position="106"/>
        <end position="128"/>
    </location>
</feature>
<keyword evidence="6 7" id="KW-0472">Membrane</keyword>
<keyword evidence="3" id="KW-1003">Cell membrane</keyword>
<dbReference type="eggNOG" id="COG2855">
    <property type="taxonomic scope" value="Bacteria"/>
</dbReference>
<evidence type="ECO:0000256" key="7">
    <source>
        <dbReference type="SAM" id="Phobius"/>
    </source>
</evidence>
<evidence type="ECO:0000313" key="8">
    <source>
        <dbReference type="EMBL" id="ADE56661.1"/>
    </source>
</evidence>